<keyword evidence="1" id="KW-0472">Membrane</keyword>
<evidence type="ECO:0000313" key="3">
    <source>
        <dbReference type="Proteomes" id="UP001595075"/>
    </source>
</evidence>
<sequence>MMFWSGTRYSPLSAGAASGTDACTTSQIIHVVHHIQRQFMRRRIIVGTSILLVALLVIFCLPSQTKRPLFIPSEALWTPRLNGFEVPDAPLRLVIPATTSNANLCKTLLTSSILNFTAPVLVNWGQEVHNPDGWRKNGTHIAKITGILAYLDTLKQESDHEIVLIVDGFDTWFQFGPEVIKRRYSDITKRLHARTKAMMGERAFEAEGITESIVFSAQKNCGPMMRLNDIGCYGQIESPLARDLYGPNTDILDPKLHLPLHFRSHFLCSGIIMGTVLDMRRMFIRATEKIYTMPHGGSDQAIFNQIYGEQNYQREVMRLKYRTLWERFRDGFLRALGRHQHSITDPHPNRKRVENLDGVPVDFGIGLDFGLEISHSTVLSEWDGRWLTMANVEDAHDQQKETGQRVKQVPHDVLEGPLPFTGLPDRIGKGHGKTTSRWDELSLYSHLYTGSMPAIIHMNGFKSMRVSSWDKMWYYKERRRMLNAMTRDVGAWTASGEWLSWGTVCKGTEEEVFGDSLGPWEPPK</sequence>
<reference evidence="2 3" key="1">
    <citation type="journal article" date="2024" name="Commun. Biol.">
        <title>Comparative genomic analysis of thermophilic fungi reveals convergent evolutionary adaptations and gene losses.</title>
        <authorList>
            <person name="Steindorff A.S."/>
            <person name="Aguilar-Pontes M.V."/>
            <person name="Robinson A.J."/>
            <person name="Andreopoulos B."/>
            <person name="LaButti K."/>
            <person name="Kuo A."/>
            <person name="Mondo S."/>
            <person name="Riley R."/>
            <person name="Otillar R."/>
            <person name="Haridas S."/>
            <person name="Lipzen A."/>
            <person name="Grimwood J."/>
            <person name="Schmutz J."/>
            <person name="Clum A."/>
            <person name="Reid I.D."/>
            <person name="Moisan M.C."/>
            <person name="Butler G."/>
            <person name="Nguyen T.T.M."/>
            <person name="Dewar K."/>
            <person name="Conant G."/>
            <person name="Drula E."/>
            <person name="Henrissat B."/>
            <person name="Hansel C."/>
            <person name="Singer S."/>
            <person name="Hutchinson M.I."/>
            <person name="de Vries R.P."/>
            <person name="Natvig D.O."/>
            <person name="Powell A.J."/>
            <person name="Tsang A."/>
            <person name="Grigoriev I.V."/>
        </authorList>
    </citation>
    <scope>NUCLEOTIDE SEQUENCE [LARGE SCALE GENOMIC DNA]</scope>
    <source>
        <strain evidence="2 3">CBS 494.80</strain>
    </source>
</reference>
<dbReference type="EMBL" id="JAZHXI010000009">
    <property type="protein sequence ID" value="KAL2067808.1"/>
    <property type="molecule type" value="Genomic_DNA"/>
</dbReference>
<organism evidence="2 3">
    <name type="scientific">Oculimacula yallundae</name>
    <dbReference type="NCBI Taxonomy" id="86028"/>
    <lineage>
        <taxon>Eukaryota</taxon>
        <taxon>Fungi</taxon>
        <taxon>Dikarya</taxon>
        <taxon>Ascomycota</taxon>
        <taxon>Pezizomycotina</taxon>
        <taxon>Leotiomycetes</taxon>
        <taxon>Helotiales</taxon>
        <taxon>Ploettnerulaceae</taxon>
        <taxon>Oculimacula</taxon>
    </lineage>
</organism>
<dbReference type="PANTHER" id="PTHR36587:SF2">
    <property type="entry name" value="EXPRESSION SITE-ASSOCIATED GENE 3 (ESAG3)-LIKE PROTEIN"/>
    <property type="match status" value="1"/>
</dbReference>
<name>A0ABR4CFC9_9HELO</name>
<proteinExistence type="predicted"/>
<evidence type="ECO:0000256" key="1">
    <source>
        <dbReference type="SAM" id="Phobius"/>
    </source>
</evidence>
<dbReference type="PANTHER" id="PTHR36587">
    <property type="entry name" value="EXPRESSION SITE-ASSOCIATED GENE 3 (ESAG3)-LIKE PROTEIN"/>
    <property type="match status" value="1"/>
</dbReference>
<accession>A0ABR4CFC9</accession>
<gene>
    <name evidence="2" type="ORF">VTL71DRAFT_15904</name>
</gene>
<dbReference type="Proteomes" id="UP001595075">
    <property type="component" value="Unassembled WGS sequence"/>
</dbReference>
<feature type="transmembrane region" description="Helical" evidence="1">
    <location>
        <begin position="44"/>
        <end position="64"/>
    </location>
</feature>
<comment type="caution">
    <text evidence="2">The sequence shown here is derived from an EMBL/GenBank/DDBJ whole genome shotgun (WGS) entry which is preliminary data.</text>
</comment>
<keyword evidence="3" id="KW-1185">Reference proteome</keyword>
<dbReference type="CDD" id="cd22997">
    <property type="entry name" value="GT_LH"/>
    <property type="match status" value="1"/>
</dbReference>
<protein>
    <submittedName>
        <fullName evidence="2">Uncharacterized protein</fullName>
    </submittedName>
</protein>
<keyword evidence="1" id="KW-1133">Transmembrane helix</keyword>
<keyword evidence="1" id="KW-0812">Transmembrane</keyword>
<evidence type="ECO:0000313" key="2">
    <source>
        <dbReference type="EMBL" id="KAL2067808.1"/>
    </source>
</evidence>